<reference evidence="4 6" key="2">
    <citation type="submission" date="2023-07" db="EMBL/GenBank/DDBJ databases">
        <title>Sequencing the genomes of 1000 actinobacteria strains.</title>
        <authorList>
            <person name="Klenk H.-P."/>
        </authorList>
    </citation>
    <scope>NUCLEOTIDE SEQUENCE [LARGE SCALE GENOMIC DNA]</scope>
    <source>
        <strain evidence="4 6">DSM 44724</strain>
    </source>
</reference>
<evidence type="ECO:0000313" key="4">
    <source>
        <dbReference type="EMBL" id="MDR7339501.1"/>
    </source>
</evidence>
<feature type="transmembrane region" description="Helical" evidence="2">
    <location>
        <begin position="101"/>
        <end position="121"/>
    </location>
</feature>
<evidence type="ECO:0000313" key="5">
    <source>
        <dbReference type="Proteomes" id="UP001145799"/>
    </source>
</evidence>
<feature type="region of interest" description="Disordered" evidence="1">
    <location>
        <begin position="456"/>
        <end position="493"/>
    </location>
</feature>
<dbReference type="AlphaFoldDB" id="A0A9X3PKU5"/>
<comment type="caution">
    <text evidence="3">The sequence shown here is derived from an EMBL/GenBank/DDBJ whole genome shotgun (WGS) entry which is preliminary data.</text>
</comment>
<dbReference type="InterPro" id="IPR001646">
    <property type="entry name" value="5peptide_repeat"/>
</dbReference>
<keyword evidence="6" id="KW-1185">Reference proteome</keyword>
<reference evidence="3" key="1">
    <citation type="submission" date="2022-12" db="EMBL/GenBank/DDBJ databases">
        <title>Gycomyces niveus sp.nov., a novel actinomycete isolated from soil in Shouguang.</title>
        <authorList>
            <person name="Yang X."/>
        </authorList>
    </citation>
    <scope>NUCLEOTIDE SEQUENCE</scope>
    <source>
        <strain evidence="3">DSM 44724</strain>
    </source>
</reference>
<protein>
    <submittedName>
        <fullName evidence="3">Pentapeptide repeat-containing protein</fullName>
    </submittedName>
    <submittedName>
        <fullName evidence="4">Uncharacterized protein YjbI with pentapeptide repeats</fullName>
    </submittedName>
</protein>
<name>A0A9X3PKU5_9ACTN</name>
<dbReference type="Proteomes" id="UP001183604">
    <property type="component" value="Unassembled WGS sequence"/>
</dbReference>
<evidence type="ECO:0000313" key="3">
    <source>
        <dbReference type="EMBL" id="MDA1385661.1"/>
    </source>
</evidence>
<sequence>MRFPLPESLARLNGVADWLQSRWRRMTGYPASRRRRALGTPPRAPWQPRPIRTSLLYIAFASILLGGWWYYSLQANQIDAARIPGDPRAELEITKMRLDTIRNTLTVAAGLGGAAALILSFRRQQHEEYHSTQQRITELRIQAVAQLGSENATVRIGGLHNLERLGEQHDELRQIVLDEICSYLRLPYTPSKRGVREEDSAAQSLAVSELRANRAEREVRLIAQEILLRHLNAAAAPRRYWSHSRLNLRNAFLDGMDFRGCRLHSADFSSATFSGLTSFSGTRFEGSATFDRAAFEGVVNFIRADFGEGVSFATATFGVFANFEHASFNLKAYFISTAFKGAASFREARFIDGSAFLHARFEAFAEFDGADFDDHASFTGSTFGANSSFSAARFRGFADFELARFEGPAFFSNVVFGERAGFTGATFRVWSEPGELLDGWTMVPTLDDAHRWQLVPDDAVPQGPSLGPVGRGDEAEDEKASSTGGLGDRSSPT</sequence>
<evidence type="ECO:0000313" key="6">
    <source>
        <dbReference type="Proteomes" id="UP001183604"/>
    </source>
</evidence>
<keyword evidence="2" id="KW-1133">Transmembrane helix</keyword>
<proteinExistence type="predicted"/>
<keyword evidence="2" id="KW-0812">Transmembrane</keyword>
<dbReference type="Pfam" id="PF13576">
    <property type="entry name" value="Pentapeptide_3"/>
    <property type="match status" value="1"/>
</dbReference>
<accession>A0A9X3PKU5</accession>
<organism evidence="3 5">
    <name type="scientific">Glycomyces lechevalierae</name>
    <dbReference type="NCBI Taxonomy" id="256034"/>
    <lineage>
        <taxon>Bacteria</taxon>
        <taxon>Bacillati</taxon>
        <taxon>Actinomycetota</taxon>
        <taxon>Actinomycetes</taxon>
        <taxon>Glycomycetales</taxon>
        <taxon>Glycomycetaceae</taxon>
        <taxon>Glycomyces</taxon>
    </lineage>
</organism>
<dbReference type="RefSeq" id="WP_270122122.1">
    <property type="nucleotide sequence ID" value="NZ_BAAAOM010000004.1"/>
</dbReference>
<feature type="transmembrane region" description="Helical" evidence="2">
    <location>
        <begin position="54"/>
        <end position="71"/>
    </location>
</feature>
<gene>
    <name evidence="4" type="ORF">J2S69_003220</name>
    <name evidence="3" type="ORF">O2L01_11765</name>
</gene>
<dbReference type="Proteomes" id="UP001145799">
    <property type="component" value="Unassembled WGS sequence"/>
</dbReference>
<dbReference type="Gene3D" id="2.160.20.80">
    <property type="entry name" value="E3 ubiquitin-protein ligase SopA"/>
    <property type="match status" value="1"/>
</dbReference>
<dbReference type="Pfam" id="PF00805">
    <property type="entry name" value="Pentapeptide"/>
    <property type="match status" value="1"/>
</dbReference>
<keyword evidence="2" id="KW-0472">Membrane</keyword>
<evidence type="ECO:0000256" key="1">
    <source>
        <dbReference type="SAM" id="MobiDB-lite"/>
    </source>
</evidence>
<evidence type="ECO:0000256" key="2">
    <source>
        <dbReference type="SAM" id="Phobius"/>
    </source>
</evidence>
<dbReference type="EMBL" id="JAPZVQ010000005">
    <property type="protein sequence ID" value="MDA1385661.1"/>
    <property type="molecule type" value="Genomic_DNA"/>
</dbReference>
<dbReference type="EMBL" id="JAVDYD010000001">
    <property type="protein sequence ID" value="MDR7339501.1"/>
    <property type="molecule type" value="Genomic_DNA"/>
</dbReference>